<accession>A0ABT9NR51</accession>
<dbReference type="PROSITE" id="PS00557">
    <property type="entry name" value="FMN_HYDROXY_ACID_DH_1"/>
    <property type="match status" value="1"/>
</dbReference>
<dbReference type="PANTHER" id="PTHR10578">
    <property type="entry name" value="S -2-HYDROXY-ACID OXIDASE-RELATED"/>
    <property type="match status" value="1"/>
</dbReference>
<protein>
    <submittedName>
        <fullName evidence="7">4-hydroxymandelate oxidase</fullName>
        <ecNumber evidence="7">1.1.3.46</ecNumber>
    </submittedName>
</protein>
<dbReference type="InterPro" id="IPR012133">
    <property type="entry name" value="Alpha-hydoxy_acid_DH_FMN"/>
</dbReference>
<evidence type="ECO:0000313" key="7">
    <source>
        <dbReference type="EMBL" id="MDP9822906.1"/>
    </source>
</evidence>
<dbReference type="PIRSF" id="PIRSF000138">
    <property type="entry name" value="Al-hdrx_acd_dh"/>
    <property type="match status" value="1"/>
</dbReference>
<dbReference type="RefSeq" id="WP_306825216.1">
    <property type="nucleotide sequence ID" value="NZ_JAUSQM010000001.1"/>
</dbReference>
<name>A0ABT9NR51_9ACTN</name>
<dbReference type="InterPro" id="IPR013785">
    <property type="entry name" value="Aldolase_TIM"/>
</dbReference>
<evidence type="ECO:0000256" key="4">
    <source>
        <dbReference type="ARBA" id="ARBA00023002"/>
    </source>
</evidence>
<evidence type="ECO:0000313" key="8">
    <source>
        <dbReference type="Proteomes" id="UP001240447"/>
    </source>
</evidence>
<dbReference type="InterPro" id="IPR000262">
    <property type="entry name" value="FMN-dep_DH"/>
</dbReference>
<comment type="caution">
    <text evidence="7">The sequence shown here is derived from an EMBL/GenBank/DDBJ whole genome shotgun (WGS) entry which is preliminary data.</text>
</comment>
<dbReference type="InterPro" id="IPR037396">
    <property type="entry name" value="FMN_HAD"/>
</dbReference>
<dbReference type="EMBL" id="JAUSQM010000001">
    <property type="protein sequence ID" value="MDP9822906.1"/>
    <property type="molecule type" value="Genomic_DNA"/>
</dbReference>
<dbReference type="EC" id="1.1.3.46" evidence="7"/>
<keyword evidence="4 7" id="KW-0560">Oxidoreductase</keyword>
<dbReference type="Gene3D" id="3.20.20.70">
    <property type="entry name" value="Aldolase class I"/>
    <property type="match status" value="1"/>
</dbReference>
<dbReference type="SUPFAM" id="SSF51395">
    <property type="entry name" value="FMN-linked oxidoreductases"/>
    <property type="match status" value="1"/>
</dbReference>
<proteinExistence type="inferred from homology"/>
<keyword evidence="3" id="KW-0288">FMN</keyword>
<keyword evidence="2" id="KW-0285">Flavoprotein</keyword>
<evidence type="ECO:0000256" key="1">
    <source>
        <dbReference type="ARBA" id="ARBA00001917"/>
    </source>
</evidence>
<evidence type="ECO:0000256" key="3">
    <source>
        <dbReference type="ARBA" id="ARBA00022643"/>
    </source>
</evidence>
<gene>
    <name evidence="7" type="ORF">J2S59_002715</name>
</gene>
<dbReference type="Proteomes" id="UP001240447">
    <property type="component" value="Unassembled WGS sequence"/>
</dbReference>
<dbReference type="GO" id="GO:0016491">
    <property type="term" value="F:oxidoreductase activity"/>
    <property type="evidence" value="ECO:0007669"/>
    <property type="project" value="UniProtKB-KW"/>
</dbReference>
<dbReference type="InterPro" id="IPR008259">
    <property type="entry name" value="FMN_hydac_DH_AS"/>
</dbReference>
<organism evidence="7 8">
    <name type="scientific">Nocardioides massiliensis</name>
    <dbReference type="NCBI Taxonomy" id="1325935"/>
    <lineage>
        <taxon>Bacteria</taxon>
        <taxon>Bacillati</taxon>
        <taxon>Actinomycetota</taxon>
        <taxon>Actinomycetes</taxon>
        <taxon>Propionibacteriales</taxon>
        <taxon>Nocardioidaceae</taxon>
        <taxon>Nocardioides</taxon>
    </lineage>
</organism>
<dbReference type="PANTHER" id="PTHR10578:SF107">
    <property type="entry name" value="2-HYDROXYACID OXIDASE 1"/>
    <property type="match status" value="1"/>
</dbReference>
<sequence length="360" mass="37167">MPGSVEDLMERAAAHLPAPVAAYLAMGSGAGIAAAEATPAWDALRFAPRVLRSVTDVELRDADGLLPFGIAPATLQRAVHPDGELATARGAAEAGARMVVSSNTGTPFRAIAETGVTWWLQTYLPPDRPSAEPLLQRAVEAGAAAVVLTADTPVVARKRDAVAARVWGEIDPAFVGAEHPRTPLEVPERGEGTDRYREKATDLGPHDIGWLAAVTGLPVVVKGVLRADDAQRCIDAGAAAVWVSNHGGRQFDGALPTARALPGVVASAAGQVPVYVDGGLREPRHLCGAWGLGAAQVFLARPVLAALALGGAAGVRDLLLGLAEELVEACRLLGATTPADLAGTVVKSEHHRGDSCGLDR</sequence>
<keyword evidence="8" id="KW-1185">Reference proteome</keyword>
<dbReference type="Pfam" id="PF01070">
    <property type="entry name" value="FMN_dh"/>
    <property type="match status" value="1"/>
</dbReference>
<evidence type="ECO:0000259" key="6">
    <source>
        <dbReference type="PROSITE" id="PS51349"/>
    </source>
</evidence>
<evidence type="ECO:0000256" key="2">
    <source>
        <dbReference type="ARBA" id="ARBA00022630"/>
    </source>
</evidence>
<feature type="domain" description="FMN hydroxy acid dehydrogenase" evidence="6">
    <location>
        <begin position="1"/>
        <end position="351"/>
    </location>
</feature>
<comment type="cofactor">
    <cofactor evidence="1">
        <name>FMN</name>
        <dbReference type="ChEBI" id="CHEBI:58210"/>
    </cofactor>
</comment>
<evidence type="ECO:0000256" key="5">
    <source>
        <dbReference type="ARBA" id="ARBA00024042"/>
    </source>
</evidence>
<reference evidence="7 8" key="1">
    <citation type="submission" date="2023-07" db="EMBL/GenBank/DDBJ databases">
        <title>Sequencing the genomes of 1000 actinobacteria strains.</title>
        <authorList>
            <person name="Klenk H.-P."/>
        </authorList>
    </citation>
    <scope>NUCLEOTIDE SEQUENCE [LARGE SCALE GENOMIC DNA]</scope>
    <source>
        <strain evidence="7 8">GD13</strain>
    </source>
</reference>
<dbReference type="PROSITE" id="PS51349">
    <property type="entry name" value="FMN_HYDROXY_ACID_DH_2"/>
    <property type="match status" value="1"/>
</dbReference>
<comment type="similarity">
    <text evidence="5">Belongs to the FMN-dependent alpha-hydroxy acid dehydrogenase family.</text>
</comment>